<dbReference type="PANTHER" id="PTHR24185:SF1">
    <property type="entry name" value="CALCIUM-INDEPENDENT PHOSPHOLIPASE A2-GAMMA"/>
    <property type="match status" value="1"/>
</dbReference>
<accession>A0A6A7A2I5</accession>
<dbReference type="GO" id="GO:0016042">
    <property type="term" value="P:lipid catabolic process"/>
    <property type="evidence" value="ECO:0007669"/>
    <property type="project" value="UniProtKB-KW"/>
</dbReference>
<dbReference type="GO" id="GO:0046486">
    <property type="term" value="P:glycerolipid metabolic process"/>
    <property type="evidence" value="ECO:0007669"/>
    <property type="project" value="UniProtKB-ARBA"/>
</dbReference>
<protein>
    <recommendedName>
        <fullName evidence="8">B box-type domain-containing protein</fullName>
    </recommendedName>
</protein>
<dbReference type="GO" id="GO:0016020">
    <property type="term" value="C:membrane"/>
    <property type="evidence" value="ECO:0007669"/>
    <property type="project" value="TreeGrafter"/>
</dbReference>
<evidence type="ECO:0000313" key="10">
    <source>
        <dbReference type="Proteomes" id="UP000799424"/>
    </source>
</evidence>
<dbReference type="Proteomes" id="UP000799424">
    <property type="component" value="Unassembled WGS sequence"/>
</dbReference>
<feature type="domain" description="B box-type" evidence="8">
    <location>
        <begin position="19"/>
        <end position="65"/>
    </location>
</feature>
<dbReference type="InterPro" id="IPR002641">
    <property type="entry name" value="PNPLA_dom"/>
</dbReference>
<name>A0A6A7A2I5_9PLEO</name>
<reference evidence="9" key="1">
    <citation type="journal article" date="2020" name="Stud. Mycol.">
        <title>101 Dothideomycetes genomes: a test case for predicting lifestyles and emergence of pathogens.</title>
        <authorList>
            <person name="Haridas S."/>
            <person name="Albert R."/>
            <person name="Binder M."/>
            <person name="Bloem J."/>
            <person name="Labutti K."/>
            <person name="Salamov A."/>
            <person name="Andreopoulos B."/>
            <person name="Baker S."/>
            <person name="Barry K."/>
            <person name="Bills G."/>
            <person name="Bluhm B."/>
            <person name="Cannon C."/>
            <person name="Castanera R."/>
            <person name="Culley D."/>
            <person name="Daum C."/>
            <person name="Ezra D."/>
            <person name="Gonzalez J."/>
            <person name="Henrissat B."/>
            <person name="Kuo A."/>
            <person name="Liang C."/>
            <person name="Lipzen A."/>
            <person name="Lutzoni F."/>
            <person name="Magnuson J."/>
            <person name="Mondo S."/>
            <person name="Nolan M."/>
            <person name="Ohm R."/>
            <person name="Pangilinan J."/>
            <person name="Park H.-J."/>
            <person name="Ramirez L."/>
            <person name="Alfaro M."/>
            <person name="Sun H."/>
            <person name="Tritt A."/>
            <person name="Yoshinaga Y."/>
            <person name="Zwiers L.-H."/>
            <person name="Turgeon B."/>
            <person name="Goodwin S."/>
            <person name="Spatafora J."/>
            <person name="Crous P."/>
            <person name="Grigoriev I."/>
        </authorList>
    </citation>
    <scope>NUCLEOTIDE SEQUENCE</scope>
    <source>
        <strain evidence="9">CBS 113818</strain>
    </source>
</reference>
<dbReference type="InterPro" id="IPR000315">
    <property type="entry name" value="Znf_B-box"/>
</dbReference>
<evidence type="ECO:0000256" key="7">
    <source>
        <dbReference type="PROSITE-ProRule" id="PRU00024"/>
    </source>
</evidence>
<dbReference type="AlphaFoldDB" id="A0A6A7A2I5"/>
<dbReference type="GO" id="GO:0008270">
    <property type="term" value="F:zinc ion binding"/>
    <property type="evidence" value="ECO:0007669"/>
    <property type="project" value="UniProtKB-KW"/>
</dbReference>
<organism evidence="9 10">
    <name type="scientific">Ophiobolus disseminans</name>
    <dbReference type="NCBI Taxonomy" id="1469910"/>
    <lineage>
        <taxon>Eukaryota</taxon>
        <taxon>Fungi</taxon>
        <taxon>Dikarya</taxon>
        <taxon>Ascomycota</taxon>
        <taxon>Pezizomycotina</taxon>
        <taxon>Dothideomycetes</taxon>
        <taxon>Pleosporomycetidae</taxon>
        <taxon>Pleosporales</taxon>
        <taxon>Pleosporineae</taxon>
        <taxon>Phaeosphaeriaceae</taxon>
        <taxon>Ophiobolus</taxon>
    </lineage>
</organism>
<dbReference type="Gene3D" id="3.40.1090.10">
    <property type="entry name" value="Cytosolic phospholipase A2 catalytic domain"/>
    <property type="match status" value="1"/>
</dbReference>
<dbReference type="GO" id="GO:0047499">
    <property type="term" value="F:calcium-independent phospholipase A2 activity"/>
    <property type="evidence" value="ECO:0007669"/>
    <property type="project" value="TreeGrafter"/>
</dbReference>
<keyword evidence="4" id="KW-0862">Zinc</keyword>
<evidence type="ECO:0000313" key="9">
    <source>
        <dbReference type="EMBL" id="KAF2827014.1"/>
    </source>
</evidence>
<evidence type="ECO:0000259" key="8">
    <source>
        <dbReference type="PROSITE" id="PS50119"/>
    </source>
</evidence>
<dbReference type="InterPro" id="IPR016035">
    <property type="entry name" value="Acyl_Trfase/lysoPLipase"/>
</dbReference>
<dbReference type="CDD" id="cd07199">
    <property type="entry name" value="Pat17_PNPLA8_PNPLA9_like"/>
    <property type="match status" value="1"/>
</dbReference>
<sequence>MDSSGSEYEDPPASDVTQAPDDLCQDCGKNAGEWYCSACTQTYCDHCWEKRRGHQKENSHSANHAKVRFKNHVQYEAILHPPWSDAERKDLHEADLSSLWLAISAGSSQADVDRTDFPRFNQLVFEHRQQHGVSTCYPRLASFVGATGAGKSTIIRILLEKPWLADTKFSTEVPIVGKSNSTKPTSGDIHLYGDGAPEKDDLERPIFYADCEGFDGGAAAPSGSLAHHKSQLEKIGDNTKTKNAASSAENWLRFLTSRGHKKPLNMPSHRSRKAKIPTRDDVVRKVFPRLLYNFSDVIVFVVKEHRTLSKSILGILDWASTSATSALNRATLPHLIILTNNAEQMKDWSPETAKESFFKEHNSDVDTDPNISRRRRRLADCGIDARTLEELLEVYYASVDVLPIPNGHMRSQLSTQVEKLSSMIQARSRQSQKEKFKANMLLQSQDQEYFFQLAFDHFFDNIDSNKPFDFLAKMLELHTIPHGISDCISTLLWAIFRAVKLEHNPRTSNRVRLASKVLKLAAPSVASIIALSVARSSRRIPGKLIDVFQSGVHVHGNNIMEGETYYEHVRKAFQRLCERTKCEFVRRDGVACAISGRFHMNHTHQDKDAEYIGKGAFESDFVDYLDQHWATAIVDALTDLDYDVEKSMIAGDRSPTHSNAIVLTCGHAICEECIRAMVCVKTLRWDDEERLVSIKECPLHAEVERLEHRTDIQLKPSYAGHGGRLKLKNKVFVTATKRQDGLRPTIFTNYIRAVEVDPNGTDLSEYDYEMANVDPMELAPWEAARATSAAPTYFPSYSRQHSPAYLDGGLRHNNPAWIAREEISKIWPRLSGTHPDVLLSIGNGYSHNAPEQSKEPRPKKGFFRNLMRRIPAFEAIGTLKSLLEHNMDSEYAWNHEFSPLVNEYPDRYFRLNPWHEGELPKLDDLDSIPNLEDMAQKYISQNKPLIKEIAHRLIVTSFYFEPDKPPEEREDEWAFKGHIGCRFFSGSKDLMQFLDIIEVHLGVFRFKMKETKTYIGHVFDRASLDDMREFKIFTVENVSFVVPKDAETVTILLESETKRLTPSPISGCPWHVRTSDGSPWWGVNPC</sequence>
<gene>
    <name evidence="9" type="ORF">CC86DRAFT_416800</name>
</gene>
<dbReference type="OrthoDB" id="3798950at2759"/>
<evidence type="ECO:0000256" key="6">
    <source>
        <dbReference type="ARBA" id="ARBA00023098"/>
    </source>
</evidence>
<dbReference type="PROSITE" id="PS00518">
    <property type="entry name" value="ZF_RING_1"/>
    <property type="match status" value="1"/>
</dbReference>
<dbReference type="PANTHER" id="PTHR24185">
    <property type="entry name" value="CALCIUM-INDEPENDENT PHOSPHOLIPASE A2-GAMMA"/>
    <property type="match status" value="1"/>
</dbReference>
<keyword evidence="2 7" id="KW-0863">Zinc-finger</keyword>
<dbReference type="InterPro" id="IPR027417">
    <property type="entry name" value="P-loop_NTPase"/>
</dbReference>
<evidence type="ECO:0000256" key="3">
    <source>
        <dbReference type="ARBA" id="ARBA00022801"/>
    </source>
</evidence>
<evidence type="ECO:0000256" key="5">
    <source>
        <dbReference type="ARBA" id="ARBA00022963"/>
    </source>
</evidence>
<proteinExistence type="predicted"/>
<dbReference type="SUPFAM" id="SSF52540">
    <property type="entry name" value="P-loop containing nucleoside triphosphate hydrolases"/>
    <property type="match status" value="1"/>
</dbReference>
<dbReference type="Gene3D" id="4.10.640.40">
    <property type="entry name" value="Cytoplasmic polyadenylation element-binding protein, ZZ domain"/>
    <property type="match status" value="1"/>
</dbReference>
<evidence type="ECO:0000256" key="1">
    <source>
        <dbReference type="ARBA" id="ARBA00022723"/>
    </source>
</evidence>
<keyword evidence="10" id="KW-1185">Reference proteome</keyword>
<keyword evidence="6" id="KW-0443">Lipid metabolism</keyword>
<dbReference type="InterPro" id="IPR017907">
    <property type="entry name" value="Znf_RING_CS"/>
</dbReference>
<keyword evidence="5" id="KW-0442">Lipid degradation</keyword>
<dbReference type="CDD" id="cd19757">
    <property type="entry name" value="Bbox1"/>
    <property type="match status" value="1"/>
</dbReference>
<evidence type="ECO:0000256" key="2">
    <source>
        <dbReference type="ARBA" id="ARBA00022771"/>
    </source>
</evidence>
<dbReference type="GO" id="GO:0019369">
    <property type="term" value="P:arachidonate metabolic process"/>
    <property type="evidence" value="ECO:0007669"/>
    <property type="project" value="TreeGrafter"/>
</dbReference>
<dbReference type="SUPFAM" id="SSF52151">
    <property type="entry name" value="FabD/lysophospholipase-like"/>
    <property type="match status" value="1"/>
</dbReference>
<keyword evidence="3" id="KW-0378">Hydrolase</keyword>
<dbReference type="EMBL" id="MU006225">
    <property type="protein sequence ID" value="KAF2827014.1"/>
    <property type="molecule type" value="Genomic_DNA"/>
</dbReference>
<dbReference type="InterPro" id="IPR038446">
    <property type="entry name" value="CEBP_ZZ_sf"/>
</dbReference>
<evidence type="ECO:0000256" key="4">
    <source>
        <dbReference type="ARBA" id="ARBA00022833"/>
    </source>
</evidence>
<dbReference type="PROSITE" id="PS50119">
    <property type="entry name" value="ZF_BBOX"/>
    <property type="match status" value="1"/>
</dbReference>
<keyword evidence="1" id="KW-0479">Metal-binding</keyword>
<dbReference type="Pfam" id="PF01734">
    <property type="entry name" value="Patatin"/>
    <property type="match status" value="1"/>
</dbReference>